<feature type="compositionally biased region" description="Pro residues" evidence="3">
    <location>
        <begin position="1070"/>
        <end position="1082"/>
    </location>
</feature>
<proteinExistence type="predicted"/>
<accession>A0AAD9IZ18</accession>
<dbReference type="InterPro" id="IPR039478">
    <property type="entry name" value="FAM184A/B_N"/>
</dbReference>
<feature type="coiled-coil region" evidence="2">
    <location>
        <begin position="950"/>
        <end position="1004"/>
    </location>
</feature>
<protein>
    <recommendedName>
        <fullName evidence="4">Protein FAM184A/B N-terminal domain-containing protein</fullName>
    </recommendedName>
</protein>
<comment type="caution">
    <text evidence="5">The sequence shown here is derived from an EMBL/GenBank/DDBJ whole genome shotgun (WGS) entry which is preliminary data.</text>
</comment>
<name>A0AAD9IZ18_9ANNE</name>
<evidence type="ECO:0000313" key="5">
    <source>
        <dbReference type="EMBL" id="KAK2143504.1"/>
    </source>
</evidence>
<dbReference type="PANTHER" id="PTHR18870:SF9">
    <property type="entry name" value="PROTEIN TAG-278-RELATED"/>
    <property type="match status" value="1"/>
</dbReference>
<feature type="coiled-coil region" evidence="2">
    <location>
        <begin position="48"/>
        <end position="75"/>
    </location>
</feature>
<dbReference type="Pfam" id="PF15665">
    <property type="entry name" value="FAM184"/>
    <property type="match status" value="1"/>
</dbReference>
<dbReference type="Gene3D" id="1.10.287.1490">
    <property type="match status" value="1"/>
</dbReference>
<gene>
    <name evidence="5" type="ORF">LSH36_837g01114</name>
</gene>
<evidence type="ECO:0000259" key="4">
    <source>
        <dbReference type="Pfam" id="PF15665"/>
    </source>
</evidence>
<dbReference type="PANTHER" id="PTHR18870">
    <property type="entry name" value="PROTEIN TAG-278-RELATED"/>
    <property type="match status" value="1"/>
</dbReference>
<feature type="coiled-coil region" evidence="2">
    <location>
        <begin position="265"/>
        <end position="531"/>
    </location>
</feature>
<keyword evidence="6" id="KW-1185">Reference proteome</keyword>
<dbReference type="EMBL" id="JAODUP010000837">
    <property type="protein sequence ID" value="KAK2143504.1"/>
    <property type="molecule type" value="Genomic_DNA"/>
</dbReference>
<feature type="coiled-coil region" evidence="2">
    <location>
        <begin position="633"/>
        <end position="763"/>
    </location>
</feature>
<evidence type="ECO:0000256" key="3">
    <source>
        <dbReference type="SAM" id="MobiDB-lite"/>
    </source>
</evidence>
<dbReference type="AlphaFoldDB" id="A0AAD9IZ18"/>
<organism evidence="5 6">
    <name type="scientific">Paralvinella palmiformis</name>
    <dbReference type="NCBI Taxonomy" id="53620"/>
    <lineage>
        <taxon>Eukaryota</taxon>
        <taxon>Metazoa</taxon>
        <taxon>Spiralia</taxon>
        <taxon>Lophotrochozoa</taxon>
        <taxon>Annelida</taxon>
        <taxon>Polychaeta</taxon>
        <taxon>Sedentaria</taxon>
        <taxon>Canalipalpata</taxon>
        <taxon>Terebellida</taxon>
        <taxon>Terebelliformia</taxon>
        <taxon>Alvinellidae</taxon>
        <taxon>Paralvinella</taxon>
    </lineage>
</organism>
<evidence type="ECO:0000313" key="6">
    <source>
        <dbReference type="Proteomes" id="UP001208570"/>
    </source>
</evidence>
<evidence type="ECO:0000256" key="1">
    <source>
        <dbReference type="ARBA" id="ARBA00023054"/>
    </source>
</evidence>
<feature type="domain" description="Protein FAM184A/B N-terminal" evidence="4">
    <location>
        <begin position="47"/>
        <end position="250"/>
    </location>
</feature>
<sequence length="1082" mass="127039">MASGATKMSSFNYFQNGKYGTVQQKDMEVSQDLHLKMSKKIAQLTKVIYALNTKNDEHEAVVQALKEQHEQHIEQLYLESRNKIEYYKDQLEQGALSPTKKIDALQAHIKEHEREKEKMLSEFASFKEMTAEKESELKARHVERIKELAEEMRAVKNDFETRLALLETLREQLATERQSALEKLQERHQVELDAIRANESKLQEELMRVQRVDAERLQADIARLSSEKRQLVEEHEAKLAKAQAFYEKELNALHNAQDATNEERYVSLRGQYDELRKGAERSKEEHRKREQDLLHQLAVSEEELEKLKKELHHFQNALQGEESKSSVLQQQLQLAKADTDKVSTRLHEAQTQLVGIRERCDQQAEELVKKSTAIGELEATKLQHESVIADLEKGLEHLKDKVSWLESCKKDLESKTQELSQDQKTQLKSLQQSLEEMSIEKQKLHEKYTRELKSLEQTLQLEKERIEAEHIQKMESRLREHSFEIETMKHEAEKTMEQVKNDFDVLLEQERTSYRQEKLSLQEKYEKFQTELTVKLQDAEQEVMRLMKIIEERETGLGSVTSEVKSLRQTIDKQRAELERTRSELRTAKLKLTDVTGEHEKLKVLHESKLKEAEREMKHRLEKLSVELDCHWKETLRKESSKLRSELSAQKDEEKRQALAELTKLKEDQFGAAKQAWETKVQELLEQVSSLRTQLNSHHDITSKEVERLQQMAKEEKRVLEAKIQQMISDHDKKLSSMEEDFKQRLQQLEESSNAEIKNTENRLQSKHIEEVKALNLAHTTQILTLKGDQKKLLTEQLNKLRLKHNENFESMRTELEQQHSIEMEQLTREHQQELFAARMELERALELTKQKEGEHAMKCSELEETISRHEIKTYHMREEIDTLHNTVSELAFELEAKGHEILRARSEANKMARAREEELVVVHHQELETLKADHAQDIQQQLTDFNTAQQLLTTKITELQTLLEEAEDRYRNREPRPEDVRLIHQLQDAITEREQIMNKLIEEKKYYQMELVNRETNFNKVFNASPNVGVLNPLMKKPKKNDTGPMKFSRLDPIPGSPHHETPLNAIRPLPPPPPSKKFVR</sequence>
<dbReference type="Proteomes" id="UP001208570">
    <property type="component" value="Unassembled WGS sequence"/>
</dbReference>
<feature type="coiled-coil region" evidence="2">
    <location>
        <begin position="557"/>
        <end position="591"/>
    </location>
</feature>
<keyword evidence="1 2" id="KW-0175">Coiled coil</keyword>
<reference evidence="5" key="1">
    <citation type="journal article" date="2023" name="Mol. Biol. Evol.">
        <title>Third-Generation Sequencing Reveals the Adaptive Role of the Epigenome in Three Deep-Sea Polychaetes.</title>
        <authorList>
            <person name="Perez M."/>
            <person name="Aroh O."/>
            <person name="Sun Y."/>
            <person name="Lan Y."/>
            <person name="Juniper S.K."/>
            <person name="Young C.R."/>
            <person name="Angers B."/>
            <person name="Qian P.Y."/>
        </authorList>
    </citation>
    <scope>NUCLEOTIDE SEQUENCE</scope>
    <source>
        <strain evidence="5">P08H-3</strain>
    </source>
</reference>
<feature type="coiled-coil region" evidence="2">
    <location>
        <begin position="102"/>
        <end position="241"/>
    </location>
</feature>
<feature type="region of interest" description="Disordered" evidence="3">
    <location>
        <begin position="1034"/>
        <end position="1082"/>
    </location>
</feature>
<evidence type="ECO:0000256" key="2">
    <source>
        <dbReference type="SAM" id="Coils"/>
    </source>
</evidence>